<proteinExistence type="predicted"/>
<sequence>MTSVTTELVYSRLSELQMIYCSLLPPELMEFMYDSPLWTSILSNSGGFDVSVLSGADIENCGSVTFTLKVENVKKIWLQVTMPVWSNSGTTSQPDKPLSGVTISVKSDVLSRAEIDNWQLFVKEKMIEEEEGTEFALYNLISSHLFPLLHEYEGEQVEQGPANISDSRVESSQTPIHHVLFSSHHLISPKKRRSLQQWTSSLSLSGFAKVGYPGIIYAQGPQDSLEEFVANVRAMQWLALKVRFFELLPERYKDGPVLAGWREFQRVGEVVEEMKAIGRGEYVFEMGIGSAHE</sequence>
<dbReference type="EMBL" id="ML210262">
    <property type="protein sequence ID" value="TFK21645.1"/>
    <property type="molecule type" value="Genomic_DNA"/>
</dbReference>
<dbReference type="Pfam" id="PF06544">
    <property type="entry name" value="Prp3_C"/>
    <property type="match status" value="1"/>
</dbReference>
<name>A0A5C3KNM9_COPMA</name>
<dbReference type="InterPro" id="IPR010541">
    <property type="entry name" value="Prp3_C"/>
</dbReference>
<accession>A0A5C3KNM9</accession>
<gene>
    <name evidence="2" type="ORF">FA15DRAFT_758591</name>
</gene>
<keyword evidence="3" id="KW-1185">Reference proteome</keyword>
<dbReference type="AlphaFoldDB" id="A0A5C3KNM9"/>
<protein>
    <recommendedName>
        <fullName evidence="1">Small nuclear ribonucleoprotein Prp3 C-terminal domain-containing protein</fullName>
    </recommendedName>
</protein>
<dbReference type="PANTHER" id="PTHR15955:SF8">
    <property type="entry name" value="RWD DOMAIN-CONTAINING PROTEIN 2B-RELATED"/>
    <property type="match status" value="1"/>
</dbReference>
<evidence type="ECO:0000313" key="2">
    <source>
        <dbReference type="EMBL" id="TFK21645.1"/>
    </source>
</evidence>
<evidence type="ECO:0000259" key="1">
    <source>
        <dbReference type="Pfam" id="PF06544"/>
    </source>
</evidence>
<dbReference type="STRING" id="230819.A0A5C3KNM9"/>
<dbReference type="InterPro" id="IPR017359">
    <property type="entry name" value="Phi-like"/>
</dbReference>
<organism evidence="2 3">
    <name type="scientific">Coprinopsis marcescibilis</name>
    <name type="common">Agaric fungus</name>
    <name type="synonym">Psathyrella marcescibilis</name>
    <dbReference type="NCBI Taxonomy" id="230819"/>
    <lineage>
        <taxon>Eukaryota</taxon>
        <taxon>Fungi</taxon>
        <taxon>Dikarya</taxon>
        <taxon>Basidiomycota</taxon>
        <taxon>Agaricomycotina</taxon>
        <taxon>Agaricomycetes</taxon>
        <taxon>Agaricomycetidae</taxon>
        <taxon>Agaricales</taxon>
        <taxon>Agaricineae</taxon>
        <taxon>Psathyrellaceae</taxon>
        <taxon>Coprinopsis</taxon>
    </lineage>
</organism>
<dbReference type="Proteomes" id="UP000307440">
    <property type="component" value="Unassembled WGS sequence"/>
</dbReference>
<dbReference type="InterPro" id="IPR059181">
    <property type="entry name" value="RWDD2A-B_C"/>
</dbReference>
<dbReference type="OrthoDB" id="432412at2759"/>
<reference evidence="2 3" key="1">
    <citation type="journal article" date="2019" name="Nat. Ecol. Evol.">
        <title>Megaphylogeny resolves global patterns of mushroom evolution.</title>
        <authorList>
            <person name="Varga T."/>
            <person name="Krizsan K."/>
            <person name="Foldi C."/>
            <person name="Dima B."/>
            <person name="Sanchez-Garcia M."/>
            <person name="Sanchez-Ramirez S."/>
            <person name="Szollosi G.J."/>
            <person name="Szarkandi J.G."/>
            <person name="Papp V."/>
            <person name="Albert L."/>
            <person name="Andreopoulos W."/>
            <person name="Angelini C."/>
            <person name="Antonin V."/>
            <person name="Barry K.W."/>
            <person name="Bougher N.L."/>
            <person name="Buchanan P."/>
            <person name="Buyck B."/>
            <person name="Bense V."/>
            <person name="Catcheside P."/>
            <person name="Chovatia M."/>
            <person name="Cooper J."/>
            <person name="Damon W."/>
            <person name="Desjardin D."/>
            <person name="Finy P."/>
            <person name="Geml J."/>
            <person name="Haridas S."/>
            <person name="Hughes K."/>
            <person name="Justo A."/>
            <person name="Karasinski D."/>
            <person name="Kautmanova I."/>
            <person name="Kiss B."/>
            <person name="Kocsube S."/>
            <person name="Kotiranta H."/>
            <person name="LaButti K.M."/>
            <person name="Lechner B.E."/>
            <person name="Liimatainen K."/>
            <person name="Lipzen A."/>
            <person name="Lukacs Z."/>
            <person name="Mihaltcheva S."/>
            <person name="Morgado L.N."/>
            <person name="Niskanen T."/>
            <person name="Noordeloos M.E."/>
            <person name="Ohm R.A."/>
            <person name="Ortiz-Santana B."/>
            <person name="Ovrebo C."/>
            <person name="Racz N."/>
            <person name="Riley R."/>
            <person name="Savchenko A."/>
            <person name="Shiryaev A."/>
            <person name="Soop K."/>
            <person name="Spirin V."/>
            <person name="Szebenyi C."/>
            <person name="Tomsovsky M."/>
            <person name="Tulloss R.E."/>
            <person name="Uehling J."/>
            <person name="Grigoriev I.V."/>
            <person name="Vagvolgyi C."/>
            <person name="Papp T."/>
            <person name="Martin F.M."/>
            <person name="Miettinen O."/>
            <person name="Hibbett D.S."/>
            <person name="Nagy L.G."/>
        </authorList>
    </citation>
    <scope>NUCLEOTIDE SEQUENCE [LARGE SCALE GENOMIC DNA]</scope>
    <source>
        <strain evidence="2 3">CBS 121175</strain>
    </source>
</reference>
<dbReference type="CDD" id="cd24163">
    <property type="entry name" value="RWDD2_C"/>
    <property type="match status" value="1"/>
</dbReference>
<evidence type="ECO:0000313" key="3">
    <source>
        <dbReference type="Proteomes" id="UP000307440"/>
    </source>
</evidence>
<feature type="domain" description="Small nuclear ribonucleoprotein Prp3 C-terminal" evidence="1">
    <location>
        <begin position="180"/>
        <end position="238"/>
    </location>
</feature>
<dbReference type="PANTHER" id="PTHR15955">
    <property type="entry name" value="RWD DOMAIN CONTAINING PROTEIN 2"/>
    <property type="match status" value="1"/>
</dbReference>